<name>A0A8S3JT30_9BILA</name>
<sequence length="52" mass="5768">MNISTNDAEGDQVPTREENTNLTEPIEQSMDEIKNTEEPVVHAESQSSPIDP</sequence>
<evidence type="ECO:0000256" key="1">
    <source>
        <dbReference type="SAM" id="MobiDB-lite"/>
    </source>
</evidence>
<feature type="compositionally biased region" description="Basic and acidic residues" evidence="1">
    <location>
        <begin position="31"/>
        <end position="41"/>
    </location>
</feature>
<feature type="non-terminal residue" evidence="2">
    <location>
        <position position="1"/>
    </location>
</feature>
<proteinExistence type="predicted"/>
<gene>
    <name evidence="2" type="ORF">SMN809_LOCUS82466</name>
</gene>
<evidence type="ECO:0000313" key="2">
    <source>
        <dbReference type="EMBL" id="CAF5221648.1"/>
    </source>
</evidence>
<dbReference type="EMBL" id="CAJOBI010351752">
    <property type="protein sequence ID" value="CAF5221648.1"/>
    <property type="molecule type" value="Genomic_DNA"/>
</dbReference>
<accession>A0A8S3JT30</accession>
<dbReference type="Proteomes" id="UP000676336">
    <property type="component" value="Unassembled WGS sequence"/>
</dbReference>
<evidence type="ECO:0000313" key="3">
    <source>
        <dbReference type="Proteomes" id="UP000676336"/>
    </source>
</evidence>
<dbReference type="AlphaFoldDB" id="A0A8S3JT30"/>
<protein>
    <submittedName>
        <fullName evidence="2">Uncharacterized protein</fullName>
    </submittedName>
</protein>
<feature type="region of interest" description="Disordered" evidence="1">
    <location>
        <begin position="1"/>
        <end position="52"/>
    </location>
</feature>
<comment type="caution">
    <text evidence="2">The sequence shown here is derived from an EMBL/GenBank/DDBJ whole genome shotgun (WGS) entry which is preliminary data.</text>
</comment>
<organism evidence="2 3">
    <name type="scientific">Rotaria magnacalcarata</name>
    <dbReference type="NCBI Taxonomy" id="392030"/>
    <lineage>
        <taxon>Eukaryota</taxon>
        <taxon>Metazoa</taxon>
        <taxon>Spiralia</taxon>
        <taxon>Gnathifera</taxon>
        <taxon>Rotifera</taxon>
        <taxon>Eurotatoria</taxon>
        <taxon>Bdelloidea</taxon>
        <taxon>Philodinida</taxon>
        <taxon>Philodinidae</taxon>
        <taxon>Rotaria</taxon>
    </lineage>
</organism>
<reference evidence="2" key="1">
    <citation type="submission" date="2021-02" db="EMBL/GenBank/DDBJ databases">
        <authorList>
            <person name="Nowell W R."/>
        </authorList>
    </citation>
    <scope>NUCLEOTIDE SEQUENCE</scope>
</reference>